<comment type="similarity">
    <text evidence="10 11">Belongs to the TonB-dependent receptor family.</text>
</comment>
<dbReference type="InterPro" id="IPR039426">
    <property type="entry name" value="TonB-dep_rcpt-like"/>
</dbReference>
<reference evidence="14 15" key="1">
    <citation type="submission" date="2022-12" db="EMBL/GenBank/DDBJ databases">
        <title>Chitinophagaceae gen. sp. nov., a new member of the family Chitinophagaceae, isolated from soil in a chemical factory.</title>
        <authorList>
            <person name="Ke Z."/>
        </authorList>
    </citation>
    <scope>NUCLEOTIDE SEQUENCE [LARGE SCALE GENOMIC DNA]</scope>
    <source>
        <strain evidence="14 15">LY-5</strain>
    </source>
</reference>
<evidence type="ECO:0000256" key="1">
    <source>
        <dbReference type="ARBA" id="ARBA00004571"/>
    </source>
</evidence>
<evidence type="ECO:0000256" key="6">
    <source>
        <dbReference type="ARBA" id="ARBA00023077"/>
    </source>
</evidence>
<dbReference type="InterPro" id="IPR037066">
    <property type="entry name" value="Plug_dom_sf"/>
</dbReference>
<sequence length="896" mass="100410">MALLPLAINAQTNTINGKVIDVLNTPIPFASIKLTELQIGTFTNKDGVFKINIPANLNQVTLEVSYVGKQTITKKLTKEEFVKLQVFKLIENSLSLDNVEVVPVRKNSITPSSIVFDKEAIEQIQAFSLGEILNNLPGKSSLPPQLQNPQTLTLRTVATGNYAMTNSLGAAIIVDGIRLSNDGNMQNRSMSIHGMASSILSSRNEGSFDVAFQGMDLRDLNVDNIESIEVITGVAPAEYGELTSGAVIIKRQAGKTPWQLNTRINAGSTEFSLSKGFVIPNAKKLGAFNMSVSYLNSNKDPRDKVKSFNRLSTTAMWTAELSGRIKNTLTVDFSKYLDDVKEDPDDDRGYMTYSKRHSFSVSNRMSIKSLRKNFNPTNINLSFSRAYQDTYNQSYLNQLPKGVANKDTTGWYEGFFLPGAYLAEERIIGIPINASATINSGFNFSLGNVVTSVTYGTDYNFTTNNGPGIVVVADRPRWVQLANQNPRPYQYRDNELNLHSFGFYLQNNMSVPIGLKLLKANIGLRYNIQNGMGNFNPRMNFSLPLNKDLSWSLSYGVSTKSPSLAHRYPAPAWIDIPLLELYNGNGIQSKSLYLVYTQKQEVANQNLKASSSQQFETGLRYNKHRWSTSVFASYKMDKNMFNSYSKFMPLTLPKFNYMLSNDGNITYWPSGDSAIYSAAAYSVVTNGGRSNNLSLEWMLISPKINAIKTSFTTSTSFMYAKSDVGESDQNVKKVSDSYINAGRKAWYGVYKSKVYENWNIMSKFSSDTHIPKLGLIFTIVGDVYWATKSKTLNDSRVPIGYLDKNMEYHAITKFDPANDDYNYLTLDSYDETFSNRAFIYTVLNLRVAKEIKNKLRVTLSVYNFLNLQPERYNPTNNSYVTYNSPVSITAGINYKF</sequence>
<dbReference type="SUPFAM" id="SSF49464">
    <property type="entry name" value="Carboxypeptidase regulatory domain-like"/>
    <property type="match status" value="1"/>
</dbReference>
<evidence type="ECO:0000313" key="15">
    <source>
        <dbReference type="Proteomes" id="UP001210231"/>
    </source>
</evidence>
<evidence type="ECO:0000256" key="10">
    <source>
        <dbReference type="PROSITE-ProRule" id="PRU01360"/>
    </source>
</evidence>
<keyword evidence="5" id="KW-0732">Signal</keyword>
<dbReference type="SUPFAM" id="SSF56935">
    <property type="entry name" value="Porins"/>
    <property type="match status" value="1"/>
</dbReference>
<dbReference type="EMBL" id="JAQGEF010000016">
    <property type="protein sequence ID" value="MDA3615759.1"/>
    <property type="molecule type" value="Genomic_DNA"/>
</dbReference>
<dbReference type="InterPro" id="IPR000531">
    <property type="entry name" value="Beta-barrel_TonB"/>
</dbReference>
<organism evidence="14 15">
    <name type="scientific">Polluticaenibacter yanchengensis</name>
    <dbReference type="NCBI Taxonomy" id="3014562"/>
    <lineage>
        <taxon>Bacteria</taxon>
        <taxon>Pseudomonadati</taxon>
        <taxon>Bacteroidota</taxon>
        <taxon>Chitinophagia</taxon>
        <taxon>Chitinophagales</taxon>
        <taxon>Chitinophagaceae</taxon>
        <taxon>Polluticaenibacter</taxon>
    </lineage>
</organism>
<keyword evidence="8 14" id="KW-0675">Receptor</keyword>
<gene>
    <name evidence="14" type="ORF">O3P16_13150</name>
</gene>
<dbReference type="Proteomes" id="UP001210231">
    <property type="component" value="Unassembled WGS sequence"/>
</dbReference>
<evidence type="ECO:0000256" key="4">
    <source>
        <dbReference type="ARBA" id="ARBA00022692"/>
    </source>
</evidence>
<comment type="subcellular location">
    <subcellularLocation>
        <location evidence="1 10">Cell outer membrane</location>
        <topology evidence="1 10">Multi-pass membrane protein</topology>
    </subcellularLocation>
</comment>
<dbReference type="PROSITE" id="PS52016">
    <property type="entry name" value="TONB_DEPENDENT_REC_3"/>
    <property type="match status" value="1"/>
</dbReference>
<feature type="domain" description="TonB-dependent receptor-like beta-barrel" evidence="12">
    <location>
        <begin position="323"/>
        <end position="863"/>
    </location>
</feature>
<protein>
    <submittedName>
        <fullName evidence="14">TonB-dependent receptor</fullName>
    </submittedName>
</protein>
<evidence type="ECO:0000256" key="8">
    <source>
        <dbReference type="ARBA" id="ARBA00023170"/>
    </source>
</evidence>
<accession>A0ABT4ULN3</accession>
<comment type="caution">
    <text evidence="14">The sequence shown here is derived from an EMBL/GenBank/DDBJ whole genome shotgun (WGS) entry which is preliminary data.</text>
</comment>
<dbReference type="Gene3D" id="2.40.170.20">
    <property type="entry name" value="TonB-dependent receptor, beta-barrel domain"/>
    <property type="match status" value="1"/>
</dbReference>
<dbReference type="RefSeq" id="WP_407032087.1">
    <property type="nucleotide sequence ID" value="NZ_JAQGEF010000016.1"/>
</dbReference>
<evidence type="ECO:0000259" key="12">
    <source>
        <dbReference type="Pfam" id="PF00593"/>
    </source>
</evidence>
<evidence type="ECO:0000256" key="5">
    <source>
        <dbReference type="ARBA" id="ARBA00022729"/>
    </source>
</evidence>
<keyword evidence="7 10" id="KW-0472">Membrane</keyword>
<evidence type="ECO:0000256" key="7">
    <source>
        <dbReference type="ARBA" id="ARBA00023136"/>
    </source>
</evidence>
<dbReference type="Pfam" id="PF13715">
    <property type="entry name" value="CarbopepD_reg_2"/>
    <property type="match status" value="1"/>
</dbReference>
<dbReference type="Gene3D" id="2.170.130.10">
    <property type="entry name" value="TonB-dependent receptor, plug domain"/>
    <property type="match status" value="1"/>
</dbReference>
<dbReference type="PANTHER" id="PTHR30069:SF29">
    <property type="entry name" value="HEMOGLOBIN AND HEMOGLOBIN-HAPTOGLOBIN-BINDING PROTEIN 1-RELATED"/>
    <property type="match status" value="1"/>
</dbReference>
<evidence type="ECO:0000256" key="9">
    <source>
        <dbReference type="ARBA" id="ARBA00023237"/>
    </source>
</evidence>
<feature type="domain" description="TonB-dependent receptor plug" evidence="13">
    <location>
        <begin position="109"/>
        <end position="247"/>
    </location>
</feature>
<dbReference type="Pfam" id="PF00593">
    <property type="entry name" value="TonB_dep_Rec_b-barrel"/>
    <property type="match status" value="1"/>
</dbReference>
<keyword evidence="4 10" id="KW-0812">Transmembrane</keyword>
<dbReference type="InterPro" id="IPR012910">
    <property type="entry name" value="Plug_dom"/>
</dbReference>
<evidence type="ECO:0000256" key="11">
    <source>
        <dbReference type="RuleBase" id="RU003357"/>
    </source>
</evidence>
<dbReference type="InterPro" id="IPR008969">
    <property type="entry name" value="CarboxyPept-like_regulatory"/>
</dbReference>
<keyword evidence="15" id="KW-1185">Reference proteome</keyword>
<name>A0ABT4ULN3_9BACT</name>
<keyword evidence="3 10" id="KW-1134">Transmembrane beta strand</keyword>
<dbReference type="PANTHER" id="PTHR30069">
    <property type="entry name" value="TONB-DEPENDENT OUTER MEMBRANE RECEPTOR"/>
    <property type="match status" value="1"/>
</dbReference>
<dbReference type="Pfam" id="PF07715">
    <property type="entry name" value="Plug"/>
    <property type="match status" value="1"/>
</dbReference>
<evidence type="ECO:0000256" key="3">
    <source>
        <dbReference type="ARBA" id="ARBA00022452"/>
    </source>
</evidence>
<evidence type="ECO:0000259" key="13">
    <source>
        <dbReference type="Pfam" id="PF07715"/>
    </source>
</evidence>
<evidence type="ECO:0000256" key="2">
    <source>
        <dbReference type="ARBA" id="ARBA00022448"/>
    </source>
</evidence>
<keyword evidence="6 11" id="KW-0798">TonB box</keyword>
<keyword evidence="9 10" id="KW-0998">Cell outer membrane</keyword>
<evidence type="ECO:0000313" key="14">
    <source>
        <dbReference type="EMBL" id="MDA3615759.1"/>
    </source>
</evidence>
<dbReference type="InterPro" id="IPR036942">
    <property type="entry name" value="Beta-barrel_TonB_sf"/>
</dbReference>
<keyword evidence="2 10" id="KW-0813">Transport</keyword>
<proteinExistence type="inferred from homology"/>